<dbReference type="Proteomes" id="UP000261560">
    <property type="component" value="Unplaced"/>
</dbReference>
<feature type="domain" description="F-box" evidence="1">
    <location>
        <begin position="2"/>
        <end position="48"/>
    </location>
</feature>
<dbReference type="OMA" id="HIDPWPS"/>
<dbReference type="CDD" id="cd09917">
    <property type="entry name" value="F-box_SF"/>
    <property type="match status" value="1"/>
</dbReference>
<protein>
    <recommendedName>
        <fullName evidence="1">F-box domain-containing protein</fullName>
    </recommendedName>
</protein>
<evidence type="ECO:0000259" key="1">
    <source>
        <dbReference type="PROSITE" id="PS50181"/>
    </source>
</evidence>
<dbReference type="InterPro" id="IPR036047">
    <property type="entry name" value="F-box-like_dom_sf"/>
</dbReference>
<reference evidence="2" key="1">
    <citation type="submission" date="2025-08" db="UniProtKB">
        <authorList>
            <consortium name="Ensembl"/>
        </authorList>
    </citation>
    <scope>IDENTIFICATION</scope>
</reference>
<organism evidence="2 3">
    <name type="scientific">Oryzias melastigma</name>
    <name type="common">Marine medaka</name>
    <dbReference type="NCBI Taxonomy" id="30732"/>
    <lineage>
        <taxon>Eukaryota</taxon>
        <taxon>Metazoa</taxon>
        <taxon>Chordata</taxon>
        <taxon>Craniata</taxon>
        <taxon>Vertebrata</taxon>
        <taxon>Euteleostomi</taxon>
        <taxon>Actinopterygii</taxon>
        <taxon>Neopterygii</taxon>
        <taxon>Teleostei</taxon>
        <taxon>Neoteleostei</taxon>
        <taxon>Acanthomorphata</taxon>
        <taxon>Ovalentaria</taxon>
        <taxon>Atherinomorphae</taxon>
        <taxon>Beloniformes</taxon>
        <taxon>Adrianichthyidae</taxon>
        <taxon>Oryziinae</taxon>
        <taxon>Oryzias</taxon>
    </lineage>
</organism>
<dbReference type="InterPro" id="IPR001810">
    <property type="entry name" value="F-box_dom"/>
</dbReference>
<dbReference type="STRING" id="30732.ENSOMEP00000001281"/>
<dbReference type="Gene3D" id="1.20.1280.50">
    <property type="match status" value="1"/>
</dbReference>
<dbReference type="Pfam" id="PF12937">
    <property type="entry name" value="F-box-like"/>
    <property type="match status" value="1"/>
</dbReference>
<proteinExistence type="predicted"/>
<evidence type="ECO:0000313" key="3">
    <source>
        <dbReference type="Proteomes" id="UP000261560"/>
    </source>
</evidence>
<dbReference type="SUPFAM" id="SSF81383">
    <property type="entry name" value="F-box domain"/>
    <property type="match status" value="1"/>
</dbReference>
<evidence type="ECO:0000313" key="2">
    <source>
        <dbReference type="Ensembl" id="ENSOMEP00000001281.1"/>
    </source>
</evidence>
<dbReference type="AlphaFoldDB" id="A0A3B3B6S1"/>
<dbReference type="PROSITE" id="PS50181">
    <property type="entry name" value="FBOX"/>
    <property type="match status" value="1"/>
</dbReference>
<dbReference type="SMART" id="SM00256">
    <property type="entry name" value="FBOX"/>
    <property type="match status" value="1"/>
</dbReference>
<dbReference type="GeneTree" id="ENSGT00530000069038"/>
<sequence>MAQSGLQLPPEVWNYVFSFLSVSDKFSARTTCKYFKKLIDHWSLWKDWSVVLSFRNGTYNDCFWATLRRRKVTSVVMRSSVAAHWTQLSQALPGVSTVVLEEETLENALCSLQRLPHVKRLAVRSNFLWCNTNLGAFALQLTHLSLCGVRVSAKDAMAALTQFTNLTSLDCHLEPNGIQTFHFQAVFDSLPKLKSLSLCCKKSLFGYQRFEAGCRAAALSSLELINCICNTFPLNIMRPLPRLRSLSVYHGTPPTRMRDVLPSDDYLRLWLCDLPQLSSLVIFKGPAVNVYASSIPTTVTSLTLRVPGLSAGDMAAVAAQVPDLLHLHIDPWPSHLGAHTSKIPKLFPKLRSLKVRLQHVPEEDFLQLRKLEDLQHLEVLDSCPDVCHLIGKLRQITKNRFHISTSPIPRDVLCCDCTQ</sequence>
<dbReference type="SUPFAM" id="SSF52058">
    <property type="entry name" value="L domain-like"/>
    <property type="match status" value="1"/>
</dbReference>
<dbReference type="InterPro" id="IPR032675">
    <property type="entry name" value="LRR_dom_sf"/>
</dbReference>
<dbReference type="PaxDb" id="30732-ENSOMEP00000001281"/>
<keyword evidence="3" id="KW-1185">Reference proteome</keyword>
<dbReference type="Ensembl" id="ENSOMET00000014450.1">
    <property type="protein sequence ID" value="ENSOMEP00000001281.1"/>
    <property type="gene ID" value="ENSOMEG00000002166.1"/>
</dbReference>
<accession>A0A3B3B6S1</accession>
<reference evidence="2" key="2">
    <citation type="submission" date="2025-09" db="UniProtKB">
        <authorList>
            <consortium name="Ensembl"/>
        </authorList>
    </citation>
    <scope>IDENTIFICATION</scope>
</reference>
<name>A0A3B3B6S1_ORYME</name>
<dbReference type="Gene3D" id="3.80.10.10">
    <property type="entry name" value="Ribonuclease Inhibitor"/>
    <property type="match status" value="2"/>
</dbReference>